<feature type="compositionally biased region" description="Basic and acidic residues" evidence="1">
    <location>
        <begin position="114"/>
        <end position="123"/>
    </location>
</feature>
<feature type="transmembrane region" description="Helical" evidence="2">
    <location>
        <begin position="210"/>
        <end position="231"/>
    </location>
</feature>
<feature type="region of interest" description="Disordered" evidence="1">
    <location>
        <begin position="69"/>
        <end position="123"/>
    </location>
</feature>
<reference evidence="3" key="1">
    <citation type="submission" date="2022-02" db="EMBL/GenBank/DDBJ databases">
        <authorList>
            <person name="Giguere J D."/>
        </authorList>
    </citation>
    <scope>NUCLEOTIDE SEQUENCE</scope>
    <source>
        <strain evidence="3">CCAP 1055/1</strain>
    </source>
</reference>
<organism evidence="3">
    <name type="scientific">Phaeodactylum tricornutum</name>
    <name type="common">Diatom</name>
    <dbReference type="NCBI Taxonomy" id="2850"/>
    <lineage>
        <taxon>Eukaryota</taxon>
        <taxon>Sar</taxon>
        <taxon>Stramenopiles</taxon>
        <taxon>Ochrophyta</taxon>
        <taxon>Bacillariophyta</taxon>
        <taxon>Bacillariophyceae</taxon>
        <taxon>Bacillariophycidae</taxon>
        <taxon>Naviculales</taxon>
        <taxon>Phaeodactylaceae</taxon>
        <taxon>Phaeodactylum</taxon>
    </lineage>
</organism>
<dbReference type="AlphaFoldDB" id="A0A8J9SK43"/>
<protein>
    <submittedName>
        <fullName evidence="3">Uncharacterized protein</fullName>
    </submittedName>
</protein>
<sequence>MTQGVTSFRRKRSGKALLMLGVSISWYSRTLSSGFALLVDAGSSSPTSWKHFRETTLRHTTRMYPIELLRGGASTSKSNTQRKKKRKATIASTPDSTKVALRKKRAKSSHSSRPKIEEALKEKDSAKALGDAIRDRADDWRSESPLLESIDQSVRSVGWALGASDQQHILIEQKIALAASFLEDDEGGGVEAAPTSVVMYYFLKSHGGAHALQCVCSVLATVAALGGMALPKGSPLALTLMKRCMLFAMVKHISGLIAASFLTARAIPEVGLRKARLWMEQLAADPVSQYVFYSACILLWLPTNMGATTEWWQEHRMVPALLVGPVLLRELVSSALVISDVLVLWTCSSIGDEGAAATAKRILAFFKSAIDAFMSLLVTPEIWRKADATKKQAILARLTSKFSLALELAVGLLLMVDVFWGSSRMLFAPQRAPFLPLLRRLVCTRLYLHFLWSRRRRVSKLATSIRGGAAQVPFYVMQVMMDPRSSMGLERSTMTTAGYDSLERSLSDWTWRDYVLLALGLD</sequence>
<accession>A0A8J9SK43</accession>
<dbReference type="Proteomes" id="UP000836788">
    <property type="component" value="Chromosome 16"/>
</dbReference>
<evidence type="ECO:0000256" key="1">
    <source>
        <dbReference type="SAM" id="MobiDB-lite"/>
    </source>
</evidence>
<proteinExistence type="predicted"/>
<evidence type="ECO:0000256" key="2">
    <source>
        <dbReference type="SAM" id="Phobius"/>
    </source>
</evidence>
<evidence type="ECO:0000313" key="3">
    <source>
        <dbReference type="EMBL" id="CAG9281908.1"/>
    </source>
</evidence>
<feature type="transmembrane region" description="Helical" evidence="2">
    <location>
        <begin position="243"/>
        <end position="267"/>
    </location>
</feature>
<name>A0A8J9SK43_PHATR</name>
<keyword evidence="2" id="KW-0812">Transmembrane</keyword>
<dbReference type="EMBL" id="OU594957">
    <property type="protein sequence ID" value="CAG9281908.1"/>
    <property type="molecule type" value="Genomic_DNA"/>
</dbReference>
<keyword evidence="2" id="KW-0472">Membrane</keyword>
<gene>
    <name evidence="3" type="ORF">PTTT1_LOCUS17924</name>
</gene>
<feature type="transmembrane region" description="Helical" evidence="2">
    <location>
        <begin position="404"/>
        <end position="422"/>
    </location>
</feature>
<feature type="compositionally biased region" description="Basic residues" evidence="1">
    <location>
        <begin position="100"/>
        <end position="113"/>
    </location>
</feature>
<keyword evidence="2" id="KW-1133">Transmembrane helix</keyword>